<name>A0A9W7AIU7_9STRA</name>
<feature type="chain" id="PRO_5040752214" description="PsbP C-terminal domain-containing protein" evidence="1">
    <location>
        <begin position="17"/>
        <end position="219"/>
    </location>
</feature>
<dbReference type="PANTHER" id="PTHR31407:SF16">
    <property type="entry name" value="PSBP DOMAIN-CONTAINING PROTEIN 7, CHLOROPLASTIC"/>
    <property type="match status" value="1"/>
</dbReference>
<dbReference type="OrthoDB" id="2014109at2759"/>
<dbReference type="GO" id="GO:0015979">
    <property type="term" value="P:photosynthesis"/>
    <property type="evidence" value="ECO:0007669"/>
    <property type="project" value="InterPro"/>
</dbReference>
<dbReference type="EMBL" id="BRXY01000142">
    <property type="protein sequence ID" value="GMH70725.1"/>
    <property type="molecule type" value="Genomic_DNA"/>
</dbReference>
<dbReference type="SUPFAM" id="SSF55724">
    <property type="entry name" value="Mog1p/PsbP-like"/>
    <property type="match status" value="1"/>
</dbReference>
<dbReference type="InterPro" id="IPR002683">
    <property type="entry name" value="PsbP_C"/>
</dbReference>
<reference evidence="4" key="1">
    <citation type="journal article" date="2023" name="Commun. Biol.">
        <title>Genome analysis of Parmales, the sister group of diatoms, reveals the evolutionary specialization of diatoms from phago-mixotrophs to photoautotrophs.</title>
        <authorList>
            <person name="Ban H."/>
            <person name="Sato S."/>
            <person name="Yoshikawa S."/>
            <person name="Yamada K."/>
            <person name="Nakamura Y."/>
            <person name="Ichinomiya M."/>
            <person name="Sato N."/>
            <person name="Blanc-Mathieu R."/>
            <person name="Endo H."/>
            <person name="Kuwata A."/>
            <person name="Ogata H."/>
        </authorList>
    </citation>
    <scope>NUCLEOTIDE SEQUENCE [LARGE SCALE GENOMIC DNA]</scope>
    <source>
        <strain evidence="4">NIES 3701</strain>
    </source>
</reference>
<dbReference type="PANTHER" id="PTHR31407">
    <property type="match status" value="1"/>
</dbReference>
<dbReference type="Proteomes" id="UP001165085">
    <property type="component" value="Unassembled WGS sequence"/>
</dbReference>
<protein>
    <recommendedName>
        <fullName evidence="2">PsbP C-terminal domain-containing protein</fullName>
    </recommendedName>
</protein>
<dbReference type="GO" id="GO:0009523">
    <property type="term" value="C:photosystem II"/>
    <property type="evidence" value="ECO:0007669"/>
    <property type="project" value="InterPro"/>
</dbReference>
<evidence type="ECO:0000313" key="3">
    <source>
        <dbReference type="EMBL" id="GMH70725.1"/>
    </source>
</evidence>
<gene>
    <name evidence="3" type="ORF">TrST_g9127</name>
</gene>
<accession>A0A9W7AIU7</accession>
<feature type="signal peptide" evidence="1">
    <location>
        <begin position="1"/>
        <end position="16"/>
    </location>
</feature>
<proteinExistence type="predicted"/>
<dbReference type="GO" id="GO:0019898">
    <property type="term" value="C:extrinsic component of membrane"/>
    <property type="evidence" value="ECO:0007669"/>
    <property type="project" value="InterPro"/>
</dbReference>
<evidence type="ECO:0000313" key="4">
    <source>
        <dbReference type="Proteomes" id="UP001165085"/>
    </source>
</evidence>
<dbReference type="InterPro" id="IPR016123">
    <property type="entry name" value="Mog1/PsbP_a/b/a-sand"/>
</dbReference>
<organism evidence="3 4">
    <name type="scientific">Triparma strigata</name>
    <dbReference type="NCBI Taxonomy" id="1606541"/>
    <lineage>
        <taxon>Eukaryota</taxon>
        <taxon>Sar</taxon>
        <taxon>Stramenopiles</taxon>
        <taxon>Ochrophyta</taxon>
        <taxon>Bolidophyceae</taxon>
        <taxon>Parmales</taxon>
        <taxon>Triparmaceae</taxon>
        <taxon>Triparma</taxon>
    </lineage>
</organism>
<keyword evidence="1" id="KW-0732">Signal</keyword>
<evidence type="ECO:0000259" key="2">
    <source>
        <dbReference type="Pfam" id="PF01789"/>
    </source>
</evidence>
<dbReference type="Pfam" id="PF01789">
    <property type="entry name" value="PsbP"/>
    <property type="match status" value="1"/>
</dbReference>
<feature type="domain" description="PsbP C-terminal" evidence="2">
    <location>
        <begin position="72"/>
        <end position="214"/>
    </location>
</feature>
<dbReference type="Gene3D" id="3.40.1000.10">
    <property type="entry name" value="Mog1/PsbP, alpha/beta/alpha sandwich"/>
    <property type="match status" value="1"/>
</dbReference>
<dbReference type="GO" id="GO:0005509">
    <property type="term" value="F:calcium ion binding"/>
    <property type="evidence" value="ECO:0007669"/>
    <property type="project" value="InterPro"/>
</dbReference>
<dbReference type="AlphaFoldDB" id="A0A9W7AIU7"/>
<evidence type="ECO:0000256" key="1">
    <source>
        <dbReference type="SAM" id="SignalP"/>
    </source>
</evidence>
<sequence>MFRFFLTCLLLTGINSYSNPALQRRSFVSKAGNTIARVGIFGVGLETGLGGPRAAWASEEVDRVTTRMGGLLEKYQDSRGGWIINCPSGWNKFEGEAGAYDVKWQDLVSPNENIKVSSTPVTGEIKEIGKLGAVEELGAKLATKRGAKLLSSEDRLTDGIQFYTFEFSVPETNAHQFLQLSVSKGKIWSLDANALGENRWEKRKDIYKNVLGSFMPKLS</sequence>
<dbReference type="NCBIfam" id="NF040946">
    <property type="entry name" value="PSII_PsbP"/>
    <property type="match status" value="1"/>
</dbReference>
<comment type="caution">
    <text evidence="3">The sequence shown here is derived from an EMBL/GenBank/DDBJ whole genome shotgun (WGS) entry which is preliminary data.</text>
</comment>
<keyword evidence="4" id="KW-1185">Reference proteome</keyword>